<accession>A0A517YKC3</accession>
<dbReference type="OrthoDB" id="9786549at2"/>
<dbReference type="KEGG" id="aagg:ETAA8_58250"/>
<protein>
    <submittedName>
        <fullName evidence="2">YbaK / prolyl-tRNA synthetases associated domain protein</fullName>
    </submittedName>
</protein>
<evidence type="ECO:0000313" key="3">
    <source>
        <dbReference type="Proteomes" id="UP000315017"/>
    </source>
</evidence>
<dbReference type="SUPFAM" id="SSF55826">
    <property type="entry name" value="YbaK/ProRS associated domain"/>
    <property type="match status" value="1"/>
</dbReference>
<dbReference type="Proteomes" id="UP000315017">
    <property type="component" value="Chromosome"/>
</dbReference>
<feature type="domain" description="YbaK/aminoacyl-tRNA synthetase-associated" evidence="1">
    <location>
        <begin position="19"/>
        <end position="141"/>
    </location>
</feature>
<dbReference type="InterPro" id="IPR007214">
    <property type="entry name" value="YbaK/aa-tRNA-synth-assoc-dom"/>
</dbReference>
<dbReference type="Gene3D" id="3.90.960.10">
    <property type="entry name" value="YbaK/aminoacyl-tRNA synthetase-associated domain"/>
    <property type="match status" value="1"/>
</dbReference>
<name>A0A517YKC3_9BACT</name>
<evidence type="ECO:0000313" key="2">
    <source>
        <dbReference type="EMBL" id="QDU30678.1"/>
    </source>
</evidence>
<keyword evidence="2" id="KW-0030">Aminoacyl-tRNA synthetase</keyword>
<sequence>MNIKQFLNEKHVPYEILSHQHTEGASHLAHAVHVTGAHVAKTVLLQVNHGFRDVVAVLPANLRVDPEQASKLLGGAEVKFGDEDDLAIHCPDCERGVLPPFGSQYGMRTIVDASLAGGEYIVFDCNTHEEAIRMKWHDFATLENPLVASFAVAEPVST</sequence>
<dbReference type="InterPro" id="IPR036754">
    <property type="entry name" value="YbaK/aa-tRNA-synt-asso_dom_sf"/>
</dbReference>
<reference evidence="2 3" key="1">
    <citation type="submission" date="2019-02" db="EMBL/GenBank/DDBJ databases">
        <title>Deep-cultivation of Planctomycetes and their phenomic and genomic characterization uncovers novel biology.</title>
        <authorList>
            <person name="Wiegand S."/>
            <person name="Jogler M."/>
            <person name="Boedeker C."/>
            <person name="Pinto D."/>
            <person name="Vollmers J."/>
            <person name="Rivas-Marin E."/>
            <person name="Kohn T."/>
            <person name="Peeters S.H."/>
            <person name="Heuer A."/>
            <person name="Rast P."/>
            <person name="Oberbeckmann S."/>
            <person name="Bunk B."/>
            <person name="Jeske O."/>
            <person name="Meyerdierks A."/>
            <person name="Storesund J.E."/>
            <person name="Kallscheuer N."/>
            <person name="Luecker S."/>
            <person name="Lage O.M."/>
            <person name="Pohl T."/>
            <person name="Merkel B.J."/>
            <person name="Hornburger P."/>
            <person name="Mueller R.-W."/>
            <person name="Bruemmer F."/>
            <person name="Labrenz M."/>
            <person name="Spormann A.M."/>
            <person name="Op den Camp H."/>
            <person name="Overmann J."/>
            <person name="Amann R."/>
            <person name="Jetten M.S.M."/>
            <person name="Mascher T."/>
            <person name="Medema M.H."/>
            <person name="Devos D.P."/>
            <person name="Kaster A.-K."/>
            <person name="Ovreas L."/>
            <person name="Rohde M."/>
            <person name="Galperin M.Y."/>
            <person name="Jogler C."/>
        </authorList>
    </citation>
    <scope>NUCLEOTIDE SEQUENCE [LARGE SCALE GENOMIC DNA]</scope>
    <source>
        <strain evidence="2 3">ETA_A8</strain>
    </source>
</reference>
<dbReference type="AlphaFoldDB" id="A0A517YKC3"/>
<dbReference type="Pfam" id="PF04073">
    <property type="entry name" value="tRNA_edit"/>
    <property type="match status" value="1"/>
</dbReference>
<keyword evidence="2" id="KW-0436">Ligase</keyword>
<dbReference type="RefSeq" id="WP_145096553.1">
    <property type="nucleotide sequence ID" value="NZ_CP036274.1"/>
</dbReference>
<organism evidence="2 3">
    <name type="scientific">Anatilimnocola aggregata</name>
    <dbReference type="NCBI Taxonomy" id="2528021"/>
    <lineage>
        <taxon>Bacteria</taxon>
        <taxon>Pseudomonadati</taxon>
        <taxon>Planctomycetota</taxon>
        <taxon>Planctomycetia</taxon>
        <taxon>Pirellulales</taxon>
        <taxon>Pirellulaceae</taxon>
        <taxon>Anatilimnocola</taxon>
    </lineage>
</organism>
<dbReference type="GO" id="GO:0002161">
    <property type="term" value="F:aminoacyl-tRNA deacylase activity"/>
    <property type="evidence" value="ECO:0007669"/>
    <property type="project" value="InterPro"/>
</dbReference>
<gene>
    <name evidence="2" type="ORF">ETAA8_58250</name>
</gene>
<dbReference type="CDD" id="cd04332">
    <property type="entry name" value="YbaK_like"/>
    <property type="match status" value="1"/>
</dbReference>
<evidence type="ECO:0000259" key="1">
    <source>
        <dbReference type="Pfam" id="PF04073"/>
    </source>
</evidence>
<dbReference type="GO" id="GO:0004812">
    <property type="term" value="F:aminoacyl-tRNA ligase activity"/>
    <property type="evidence" value="ECO:0007669"/>
    <property type="project" value="UniProtKB-KW"/>
</dbReference>
<dbReference type="EMBL" id="CP036274">
    <property type="protein sequence ID" value="QDU30678.1"/>
    <property type="molecule type" value="Genomic_DNA"/>
</dbReference>
<proteinExistence type="predicted"/>
<keyword evidence="3" id="KW-1185">Reference proteome</keyword>